<comment type="caution">
    <text evidence="2">The sequence shown here is derived from an EMBL/GenBank/DDBJ whole genome shotgun (WGS) entry which is preliminary data.</text>
</comment>
<name>A0ABN9YBK4_9DINO</name>
<feature type="region of interest" description="Disordered" evidence="1">
    <location>
        <begin position="1047"/>
        <end position="1073"/>
    </location>
</feature>
<organism evidence="2 3">
    <name type="scientific">Prorocentrum cordatum</name>
    <dbReference type="NCBI Taxonomy" id="2364126"/>
    <lineage>
        <taxon>Eukaryota</taxon>
        <taxon>Sar</taxon>
        <taxon>Alveolata</taxon>
        <taxon>Dinophyceae</taxon>
        <taxon>Prorocentrales</taxon>
        <taxon>Prorocentraceae</taxon>
        <taxon>Prorocentrum</taxon>
    </lineage>
</organism>
<evidence type="ECO:0000313" key="3">
    <source>
        <dbReference type="Proteomes" id="UP001189429"/>
    </source>
</evidence>
<protein>
    <submittedName>
        <fullName evidence="2">Uncharacterized protein</fullName>
    </submittedName>
</protein>
<gene>
    <name evidence="2" type="ORF">PCOR1329_LOCUS84370</name>
</gene>
<reference evidence="2" key="1">
    <citation type="submission" date="2023-10" db="EMBL/GenBank/DDBJ databases">
        <authorList>
            <person name="Chen Y."/>
            <person name="Shah S."/>
            <person name="Dougan E. K."/>
            <person name="Thang M."/>
            <person name="Chan C."/>
        </authorList>
    </citation>
    <scope>NUCLEOTIDE SEQUENCE [LARGE SCALE GENOMIC DNA]</scope>
</reference>
<evidence type="ECO:0000313" key="2">
    <source>
        <dbReference type="EMBL" id="CAK0910119.1"/>
    </source>
</evidence>
<proteinExistence type="predicted"/>
<sequence>MPAGWAQPKRAASNSASGRCKEHPSYLPRLLDLSVQSAISAAVCARQDTVVNLSCPAPPAAQVELHCPEVKIPPVQVQCISEGPGVVGYLAYGLARLALFLAGWVCGALLAVPTLIGSSSSQSSRPVVMTRVGDVLLLKYNVPGPALWHERIVLAVHPTDAGHYYLLTPDDDAYIEDCSPASADVERIRGAAGLGDTPHGLGGDQIYRFRGPPAVEELRQQLIDAALALGLPGVQVAGAAAPAPRADLVWVAAEDAEDLPKGTEIDITADTVAFGDRAIMPWKGGFVSLRQLTRPEIYRFTYDDLRVLPVQFDSSGARRVAFGEGVQRQDDTLPAGGLDLQCPRTAAWFCRYIAENGPTPQAAHEAWLRKAKLHDGDRAIHEHFVLSQVLSAAVCHDQLNVPALKSMEMVVRRLQLIKSAYAQSASAPDFSGADHFMGWRPASASASVASELAAHVATKFRDEAAILKDFDRYVDASRQRDLFPLPAVEVDERPDPGLSATVFKRLSRRRSRQLLANGVIDTLNDLASPAAISTFRPTAAHRAAHGQVLSTLAARPSCTSMYKDREALKALCGSEFSYAGGDSSCSVEPYDRGRVSMPAAGASPPWLTNVIDPSGRGVVDGFTTAMLRSPVEMGAIMDQQAFIKPYMDVRLKRDRSLYYQFVRDLFESNLVDFGTEAFETVYPFFRLAWDCRVANIRWRSPPKIRMASGSAFAGLQIPPELQEQGMWGAGSDIADYFFWLAMPPEMRPFFALPPVPGALLLEWGVPARLGGDLHGLLEWRSDLPVLNVYCDNLMVLAATPDSATAARDAVIAQLRGSGFLVHEVFGPVRQFTALGYHIDGEAMKVWVEPMRRERIAAAARALSRRPRITGLGLSRFIGHCIAAFLIFRPGLSVFRRMCDFASKMGAAPGRLWGEAVREARQVSYLIQVTMFDLCLEWSDRVVATDACLSGYAVAATRWPQEVIKSYGTVREKWRYRSTLPSATAPRDAALPAFADPFTDINTVKTMIEPKTISPYEPNPDFAEINPKYLQKGDWKLQYASRFRGRDGPISPVQRTLRPAQEPPSRSQSGWSWTRRTMLASGDATRRARAASRASVAGASGAKAVAGQDTFLESSSVSAKTYKDYEQRHTAFQEWVSTKQLAGKLEKELDLVLTDYVNLLWKNGHDVLERTKMLAAFMYFHPDYSKAGTRVLPRARKALKGWTRLEPGKTRPPVPLHLLALLWLELINMGNPLMALALVTMWVAYLRPGEAMRLKEKSLVSPPRTTSAVPWSLHMHEEMDQHPSKVNLFEESLVLVSIDLPWLGHLLAGLRRGQSDRLLFDFKYPLLGPALAKAAKAVGLEKLKITAYHMRHSDPSHDILFKRRSLPAVKARGRWLSDRTVRRYEAHGRLLQQQAQVSDDTNKKGALALDKLQAAFRISLFPQAGASSRGAAPTGIPAEAWDIEQGEAADFLKLGALEKLEKEIVDGLIRFIWFGLPCQTWSKARRWEGEGQAPSEMIRNTCMVCLISRPKITNTIIEGKDAQGVWRTAMAQPYPVEFCALLAQLVAPAL</sequence>
<dbReference type="EMBL" id="CAUYUJ010022326">
    <property type="protein sequence ID" value="CAK0910119.1"/>
    <property type="molecule type" value="Genomic_DNA"/>
</dbReference>
<feature type="region of interest" description="Disordered" evidence="1">
    <location>
        <begin position="1"/>
        <end position="20"/>
    </location>
</feature>
<accession>A0ABN9YBK4</accession>
<evidence type="ECO:0000256" key="1">
    <source>
        <dbReference type="SAM" id="MobiDB-lite"/>
    </source>
</evidence>
<feature type="compositionally biased region" description="Polar residues" evidence="1">
    <location>
        <begin position="1063"/>
        <end position="1073"/>
    </location>
</feature>
<keyword evidence="3" id="KW-1185">Reference proteome</keyword>
<dbReference type="Proteomes" id="UP001189429">
    <property type="component" value="Unassembled WGS sequence"/>
</dbReference>